<dbReference type="Pfam" id="PF02518">
    <property type="entry name" value="HATPase_c"/>
    <property type="match status" value="1"/>
</dbReference>
<keyword evidence="19" id="KW-0902">Two-component regulatory system</keyword>
<comment type="caution">
    <text evidence="26">The sequence shown here is derived from an EMBL/GenBank/DDBJ whole genome shotgun (WGS) entry which is preliminary data.</text>
</comment>
<dbReference type="EC" id="2.7.13.3" evidence="5"/>
<evidence type="ECO:0000256" key="9">
    <source>
        <dbReference type="ARBA" id="ARBA00022490"/>
    </source>
</evidence>
<keyword evidence="13" id="KW-0479">Metal-binding</keyword>
<dbReference type="SMART" id="SM01049">
    <property type="entry name" value="Cache_2"/>
    <property type="match status" value="1"/>
</dbReference>
<organism evidence="26 27">
    <name type="scientific">Marinobacterium lacunae</name>
    <dbReference type="NCBI Taxonomy" id="1232683"/>
    <lineage>
        <taxon>Bacteria</taxon>
        <taxon>Pseudomonadati</taxon>
        <taxon>Pseudomonadota</taxon>
        <taxon>Gammaproteobacteria</taxon>
        <taxon>Oceanospirillales</taxon>
        <taxon>Oceanospirillaceae</taxon>
        <taxon>Marinobacterium</taxon>
    </lineage>
</organism>
<dbReference type="Pfam" id="PF07730">
    <property type="entry name" value="HisKA_3"/>
    <property type="match status" value="1"/>
</dbReference>
<evidence type="ECO:0000256" key="22">
    <source>
        <dbReference type="ARBA" id="ARBA00024827"/>
    </source>
</evidence>
<dbReference type="Gene3D" id="3.30.450.20">
    <property type="entry name" value="PAS domain"/>
    <property type="match status" value="1"/>
</dbReference>
<dbReference type="CDD" id="cd16917">
    <property type="entry name" value="HATPase_UhpB-NarQ-NarX-like"/>
    <property type="match status" value="1"/>
</dbReference>
<evidence type="ECO:0000313" key="26">
    <source>
        <dbReference type="EMBL" id="KEA65696.1"/>
    </source>
</evidence>
<evidence type="ECO:0000256" key="12">
    <source>
        <dbReference type="ARBA" id="ARBA00022692"/>
    </source>
</evidence>
<dbReference type="RefSeq" id="WP_036182184.1">
    <property type="nucleotide sequence ID" value="NZ_JMQN01000004.1"/>
</dbReference>
<evidence type="ECO:0000256" key="21">
    <source>
        <dbReference type="ARBA" id="ARBA00023136"/>
    </source>
</evidence>
<comment type="catalytic activity">
    <reaction evidence="1">
        <text>ATP + protein L-histidine = ADP + protein N-phospho-L-histidine.</text>
        <dbReference type="EC" id="2.7.13.3"/>
    </reaction>
</comment>
<dbReference type="Gene3D" id="3.30.565.10">
    <property type="entry name" value="Histidine kinase-like ATPase, C-terminal domain"/>
    <property type="match status" value="1"/>
</dbReference>
<dbReference type="PATRIC" id="fig|1232683.4.peg.8"/>
<comment type="cofactor">
    <cofactor evidence="2">
        <name>[4Fe-4S] cluster</name>
        <dbReference type="ChEBI" id="CHEBI:49883"/>
    </cofactor>
</comment>
<dbReference type="GO" id="GO:0000155">
    <property type="term" value="F:phosphorelay sensor kinase activity"/>
    <property type="evidence" value="ECO:0007669"/>
    <property type="project" value="InterPro"/>
</dbReference>
<keyword evidence="11" id="KW-0808">Transferase</keyword>
<keyword evidence="16" id="KW-0067">ATP-binding</keyword>
<comment type="function">
    <text evidence="22">Member of the two-component regulatory system NreB/NreC involved in the control of dissimilatory nitrate/nitrite reduction in response to oxygen. NreB functions as a direct oxygen sensor histidine kinase which is autophosphorylated, in the absence of oxygen, probably at the conserved histidine residue, and transfers its phosphate group probably to a conserved aspartate residue of NreC. NreB/NreC activates the expression of the nitrate (narGHJI) and nitrite (nir) reductase operons, as well as the putative nitrate transporter gene narT.</text>
</comment>
<keyword evidence="15 26" id="KW-0418">Kinase</keyword>
<evidence type="ECO:0000256" key="2">
    <source>
        <dbReference type="ARBA" id="ARBA00001966"/>
    </source>
</evidence>
<evidence type="ECO:0000256" key="3">
    <source>
        <dbReference type="ARBA" id="ARBA00004496"/>
    </source>
</evidence>
<dbReference type="eggNOG" id="COG4564">
    <property type="taxonomic scope" value="Bacteria"/>
</dbReference>
<dbReference type="OrthoDB" id="9797605at2"/>
<dbReference type="GO" id="GO:0046983">
    <property type="term" value="F:protein dimerization activity"/>
    <property type="evidence" value="ECO:0007669"/>
    <property type="project" value="InterPro"/>
</dbReference>
<dbReference type="InterPro" id="IPR050482">
    <property type="entry name" value="Sensor_HK_TwoCompSys"/>
</dbReference>
<proteinExistence type="predicted"/>
<dbReference type="GO" id="GO:0051539">
    <property type="term" value="F:4 iron, 4 sulfur cluster binding"/>
    <property type="evidence" value="ECO:0007669"/>
    <property type="project" value="UniProtKB-KW"/>
</dbReference>
<dbReference type="STRING" id="1232683.ADIMK_0008"/>
<evidence type="ECO:0000256" key="6">
    <source>
        <dbReference type="ARBA" id="ARBA00017322"/>
    </source>
</evidence>
<evidence type="ECO:0000256" key="18">
    <source>
        <dbReference type="ARBA" id="ARBA00023004"/>
    </source>
</evidence>
<evidence type="ECO:0000256" key="10">
    <source>
        <dbReference type="ARBA" id="ARBA00022553"/>
    </source>
</evidence>
<evidence type="ECO:0000256" key="14">
    <source>
        <dbReference type="ARBA" id="ARBA00022741"/>
    </source>
</evidence>
<keyword evidence="20" id="KW-0411">Iron-sulfur</keyword>
<evidence type="ECO:0000256" key="11">
    <source>
        <dbReference type="ARBA" id="ARBA00022679"/>
    </source>
</evidence>
<keyword evidence="21 24" id="KW-0472">Membrane</keyword>
<dbReference type="GO" id="GO:0005886">
    <property type="term" value="C:plasma membrane"/>
    <property type="evidence" value="ECO:0007669"/>
    <property type="project" value="UniProtKB-SubCell"/>
</dbReference>
<dbReference type="EMBL" id="JMQN01000004">
    <property type="protein sequence ID" value="KEA65696.1"/>
    <property type="molecule type" value="Genomic_DNA"/>
</dbReference>
<evidence type="ECO:0000256" key="1">
    <source>
        <dbReference type="ARBA" id="ARBA00000085"/>
    </source>
</evidence>
<evidence type="ECO:0000256" key="20">
    <source>
        <dbReference type="ARBA" id="ARBA00023014"/>
    </source>
</evidence>
<evidence type="ECO:0000256" key="17">
    <source>
        <dbReference type="ARBA" id="ARBA00022989"/>
    </source>
</evidence>
<keyword evidence="10" id="KW-0597">Phosphoprotein</keyword>
<dbReference type="SUPFAM" id="SSF55874">
    <property type="entry name" value="ATPase domain of HSP90 chaperone/DNA topoisomerase II/histidine kinase"/>
    <property type="match status" value="1"/>
</dbReference>
<protein>
    <recommendedName>
        <fullName evidence="6">Oxygen sensor histidine kinase NreB</fullName>
        <ecNumber evidence="5">2.7.13.3</ecNumber>
    </recommendedName>
    <alternativeName>
        <fullName evidence="23">Nitrogen regulation protein B</fullName>
    </alternativeName>
</protein>
<dbReference type="PANTHER" id="PTHR24421">
    <property type="entry name" value="NITRATE/NITRITE SENSOR PROTEIN NARX-RELATED"/>
    <property type="match status" value="1"/>
</dbReference>
<feature type="domain" description="Histidine kinase" evidence="25">
    <location>
        <begin position="253"/>
        <end position="449"/>
    </location>
</feature>
<dbReference type="InterPro" id="IPR017171">
    <property type="entry name" value="Sig_transdc_His_kinase_MctS"/>
</dbReference>
<dbReference type="Gene3D" id="1.20.5.1930">
    <property type="match status" value="1"/>
</dbReference>
<keyword evidence="12 24" id="KW-0812">Transmembrane</keyword>
<evidence type="ECO:0000256" key="7">
    <source>
        <dbReference type="ARBA" id="ARBA00022475"/>
    </source>
</evidence>
<keyword evidence="18" id="KW-0408">Iron</keyword>
<evidence type="ECO:0000256" key="19">
    <source>
        <dbReference type="ARBA" id="ARBA00023012"/>
    </source>
</evidence>
<keyword evidence="9" id="KW-0963">Cytoplasm</keyword>
<dbReference type="PRINTS" id="PR00344">
    <property type="entry name" value="BCTRLSENSOR"/>
</dbReference>
<name>A0A081G4J1_9GAMM</name>
<dbReference type="GO" id="GO:0005737">
    <property type="term" value="C:cytoplasm"/>
    <property type="evidence" value="ECO:0007669"/>
    <property type="project" value="UniProtKB-SubCell"/>
</dbReference>
<keyword evidence="8" id="KW-0004">4Fe-4S</keyword>
<evidence type="ECO:0000256" key="8">
    <source>
        <dbReference type="ARBA" id="ARBA00022485"/>
    </source>
</evidence>
<evidence type="ECO:0000256" key="16">
    <source>
        <dbReference type="ARBA" id="ARBA00022840"/>
    </source>
</evidence>
<dbReference type="Pfam" id="PF17200">
    <property type="entry name" value="sCache_2"/>
    <property type="match status" value="1"/>
</dbReference>
<dbReference type="InterPro" id="IPR011712">
    <property type="entry name" value="Sig_transdc_His_kin_sub3_dim/P"/>
</dbReference>
<evidence type="ECO:0000313" key="27">
    <source>
        <dbReference type="Proteomes" id="UP000028252"/>
    </source>
</evidence>
<dbReference type="GO" id="GO:0046872">
    <property type="term" value="F:metal ion binding"/>
    <property type="evidence" value="ECO:0007669"/>
    <property type="project" value="UniProtKB-KW"/>
</dbReference>
<keyword evidence="14" id="KW-0547">Nucleotide-binding</keyword>
<dbReference type="InterPro" id="IPR005467">
    <property type="entry name" value="His_kinase_dom"/>
</dbReference>
<dbReference type="PIRSF" id="PIRSF037314">
    <property type="entry name" value="STHK_MctS"/>
    <property type="match status" value="1"/>
</dbReference>
<evidence type="ECO:0000256" key="15">
    <source>
        <dbReference type="ARBA" id="ARBA00022777"/>
    </source>
</evidence>
<evidence type="ECO:0000256" key="5">
    <source>
        <dbReference type="ARBA" id="ARBA00012438"/>
    </source>
</evidence>
<keyword evidence="7" id="KW-1003">Cell membrane</keyword>
<evidence type="ECO:0000259" key="25">
    <source>
        <dbReference type="PROSITE" id="PS50109"/>
    </source>
</evidence>
<evidence type="ECO:0000256" key="24">
    <source>
        <dbReference type="SAM" id="Phobius"/>
    </source>
</evidence>
<dbReference type="Proteomes" id="UP000028252">
    <property type="component" value="Unassembled WGS sequence"/>
</dbReference>
<keyword evidence="27" id="KW-1185">Reference proteome</keyword>
<dbReference type="SMART" id="SM00387">
    <property type="entry name" value="HATPase_c"/>
    <property type="match status" value="1"/>
</dbReference>
<dbReference type="GO" id="GO:0005524">
    <property type="term" value="F:ATP binding"/>
    <property type="evidence" value="ECO:0007669"/>
    <property type="project" value="UniProtKB-KW"/>
</dbReference>
<dbReference type="InterPro" id="IPR004358">
    <property type="entry name" value="Sig_transdc_His_kin-like_C"/>
</dbReference>
<dbReference type="CDD" id="cd12912">
    <property type="entry name" value="PDC2_MCP_like"/>
    <property type="match status" value="1"/>
</dbReference>
<dbReference type="AlphaFoldDB" id="A0A081G4J1"/>
<dbReference type="PANTHER" id="PTHR24421:SF10">
    <property type="entry name" value="NITRATE_NITRITE SENSOR PROTEIN NARQ"/>
    <property type="match status" value="1"/>
</dbReference>
<feature type="transmembrane region" description="Helical" evidence="24">
    <location>
        <begin position="204"/>
        <end position="226"/>
    </location>
</feature>
<evidence type="ECO:0000256" key="23">
    <source>
        <dbReference type="ARBA" id="ARBA00030800"/>
    </source>
</evidence>
<comment type="subcellular location">
    <subcellularLocation>
        <location evidence="4">Cell membrane</location>
        <topology evidence="4">Multi-pass membrane protein</topology>
    </subcellularLocation>
    <subcellularLocation>
        <location evidence="3">Cytoplasm</location>
    </subcellularLocation>
</comment>
<reference evidence="26 27" key="1">
    <citation type="submission" date="2014-04" db="EMBL/GenBank/DDBJ databases">
        <title>Marinobacterium kochiensis sp. nov., isolated from sediment sample collected from Kochi backwaters in Kerala, India.</title>
        <authorList>
            <person name="Singh A."/>
            <person name="Pinnaka A.K."/>
        </authorList>
    </citation>
    <scope>NUCLEOTIDE SEQUENCE [LARGE SCALE GENOMIC DNA]</scope>
    <source>
        <strain evidence="26 27">AK27</strain>
    </source>
</reference>
<evidence type="ECO:0000256" key="13">
    <source>
        <dbReference type="ARBA" id="ARBA00022723"/>
    </source>
</evidence>
<evidence type="ECO:0000256" key="4">
    <source>
        <dbReference type="ARBA" id="ARBA00004651"/>
    </source>
</evidence>
<sequence length="452" mass="51715">MTLKIKIMLLAILPMVLVTSFTTWVGSKGARLLSEQEIEIFEQSLLESKRRELRHYVDIAQTLIRRVIAESGTNRAKAQAEVKRILHDMTFGEDGYFFAYDADGVNLVHPIQPELVGRNLMDIQDKNGVYVIRELMAAAHEGGGYRRYLWQKPSREEIEEKISYVVTIPEWGWMMGTGLYIDDISREVNKIRGEVNRNIRENAFTVSVIVLGTVLIIVLLGVAINLHESRLADVRLRALAQRSILFHVNERRRFSRELHDGINQLMVSVLYRMELAQRRLSAGDSKGLDDLSTGRQVLNEAIQEVRRISHDLRPSILDDLGLESALGNLLEQFSERTGVRIKREISLPEKRLPEDIEMTLYRLIQEALTNVERHADASELVLRLDHMRNAVRLDLKDNGRGFEQVSNQHMLGIGLRNMRERVELLGGEYRLDTGVGEGTRIRVRLPVKAVRA</sequence>
<dbReference type="PROSITE" id="PS50109">
    <property type="entry name" value="HIS_KIN"/>
    <property type="match status" value="1"/>
</dbReference>
<dbReference type="InterPro" id="IPR003594">
    <property type="entry name" value="HATPase_dom"/>
</dbReference>
<keyword evidence="17 24" id="KW-1133">Transmembrane helix</keyword>
<dbReference type="InterPro" id="IPR036890">
    <property type="entry name" value="HATPase_C_sf"/>
</dbReference>
<dbReference type="InterPro" id="IPR033480">
    <property type="entry name" value="sCache_2"/>
</dbReference>
<gene>
    <name evidence="26" type="ORF">ADIMK_0008</name>
</gene>
<accession>A0A081G4J1</accession>